<proteinExistence type="predicted"/>
<dbReference type="InterPro" id="IPR045720">
    <property type="entry name" value="DUF6074"/>
</dbReference>
<dbReference type="AlphaFoldDB" id="A0A429Z0B2"/>
<evidence type="ECO:0000313" key="2">
    <source>
        <dbReference type="Proteomes" id="UP000278398"/>
    </source>
</evidence>
<dbReference type="EMBL" id="RWKW01000025">
    <property type="protein sequence ID" value="RST87151.1"/>
    <property type="molecule type" value="Genomic_DNA"/>
</dbReference>
<protein>
    <submittedName>
        <fullName evidence="1">Uncharacterized protein</fullName>
    </submittedName>
</protein>
<dbReference type="RefSeq" id="WP_126698712.1">
    <property type="nucleotide sequence ID" value="NZ_RWKW01000025.1"/>
</dbReference>
<organism evidence="1 2">
    <name type="scientific">Aquibium carbonis</name>
    <dbReference type="NCBI Taxonomy" id="2495581"/>
    <lineage>
        <taxon>Bacteria</taxon>
        <taxon>Pseudomonadati</taxon>
        <taxon>Pseudomonadota</taxon>
        <taxon>Alphaproteobacteria</taxon>
        <taxon>Hyphomicrobiales</taxon>
        <taxon>Phyllobacteriaceae</taxon>
        <taxon>Aquibium</taxon>
    </lineage>
</organism>
<comment type="caution">
    <text evidence="1">The sequence shown here is derived from an EMBL/GenBank/DDBJ whole genome shotgun (WGS) entry which is preliminary data.</text>
</comment>
<evidence type="ECO:0000313" key="1">
    <source>
        <dbReference type="EMBL" id="RST87151.1"/>
    </source>
</evidence>
<gene>
    <name evidence="1" type="ORF">EJC49_06815</name>
</gene>
<name>A0A429Z0B2_9HYPH</name>
<keyword evidence="2" id="KW-1185">Reference proteome</keyword>
<dbReference type="Pfam" id="PF19551">
    <property type="entry name" value="DUF6074"/>
    <property type="match status" value="1"/>
</dbReference>
<dbReference type="OrthoDB" id="8117239at2"/>
<reference evidence="1 2" key="1">
    <citation type="submission" date="2018-12" db="EMBL/GenBank/DDBJ databases">
        <title>Mesorhizobium carbonis sp. nov., isolated from coal mine water.</title>
        <authorList>
            <person name="Xin W."/>
            <person name="Xu Z."/>
            <person name="Xiang F."/>
            <person name="Zhang J."/>
            <person name="Xi L."/>
            <person name="Liu J."/>
        </authorList>
    </citation>
    <scope>NUCLEOTIDE SEQUENCE [LARGE SCALE GENOMIC DNA]</scope>
    <source>
        <strain evidence="1 2">B2.3</strain>
    </source>
</reference>
<accession>A0A429Z0B2</accession>
<dbReference type="Proteomes" id="UP000278398">
    <property type="component" value="Unassembled WGS sequence"/>
</dbReference>
<sequence length="99" mass="11158">MSIESQVSEAEVDQSRHSVVVFPLWRRTALVRRVAMNLAVLADSEEADDYRYQVAEQLFTELCGVGVLEVDQDELVGAFFHQVELALEVLFDDVSENAL</sequence>